<dbReference type="Proteomes" id="UP000886780">
    <property type="component" value="Unassembled WGS sequence"/>
</dbReference>
<gene>
    <name evidence="2" type="ORF">IAA28_10605</name>
</gene>
<reference evidence="2" key="1">
    <citation type="journal article" date="2021" name="PeerJ">
        <title>Extensive microbial diversity within the chicken gut microbiome revealed by metagenomics and culture.</title>
        <authorList>
            <person name="Gilroy R."/>
            <person name="Ravi A."/>
            <person name="Getino M."/>
            <person name="Pursley I."/>
            <person name="Horton D.L."/>
            <person name="Alikhan N.F."/>
            <person name="Baker D."/>
            <person name="Gharbi K."/>
            <person name="Hall N."/>
            <person name="Watson M."/>
            <person name="Adriaenssens E.M."/>
            <person name="Foster-Nyarko E."/>
            <person name="Jarju S."/>
            <person name="Secka A."/>
            <person name="Antonio M."/>
            <person name="Oren A."/>
            <person name="Chaudhuri R.R."/>
            <person name="La Ragione R."/>
            <person name="Hildebrand F."/>
            <person name="Pallen M.J."/>
        </authorList>
    </citation>
    <scope>NUCLEOTIDE SEQUENCE</scope>
    <source>
        <strain evidence="2">ChiGjej4B4-12881</strain>
    </source>
</reference>
<protein>
    <submittedName>
        <fullName evidence="2">FxLYD domain-containing protein</fullName>
    </submittedName>
</protein>
<accession>A0A9D1W693</accession>
<dbReference type="AlphaFoldDB" id="A0A9D1W693"/>
<dbReference type="EMBL" id="DXEU01000194">
    <property type="protein sequence ID" value="HIX53238.1"/>
    <property type="molecule type" value="Genomic_DNA"/>
</dbReference>
<reference evidence="2" key="2">
    <citation type="submission" date="2021-04" db="EMBL/GenBank/DDBJ databases">
        <authorList>
            <person name="Gilroy R."/>
        </authorList>
    </citation>
    <scope>NUCLEOTIDE SEQUENCE</scope>
    <source>
        <strain evidence="2">ChiGjej4B4-12881</strain>
    </source>
</reference>
<proteinExistence type="predicted"/>
<comment type="caution">
    <text evidence="2">The sequence shown here is derived from an EMBL/GenBank/DDBJ whole genome shotgun (WGS) entry which is preliminary data.</text>
</comment>
<feature type="signal peptide" evidence="1">
    <location>
        <begin position="1"/>
        <end position="27"/>
    </location>
</feature>
<evidence type="ECO:0000313" key="2">
    <source>
        <dbReference type="EMBL" id="HIX53238.1"/>
    </source>
</evidence>
<organism evidence="2 3">
    <name type="scientific">Candidatus Lachnoclostridium stercoripullorum</name>
    <dbReference type="NCBI Taxonomy" id="2838635"/>
    <lineage>
        <taxon>Bacteria</taxon>
        <taxon>Bacillati</taxon>
        <taxon>Bacillota</taxon>
        <taxon>Clostridia</taxon>
        <taxon>Lachnospirales</taxon>
        <taxon>Lachnospiraceae</taxon>
    </lineage>
</organism>
<name>A0A9D1W693_9FIRM</name>
<keyword evidence="1" id="KW-0732">Signal</keyword>
<feature type="chain" id="PRO_5039291308" evidence="1">
    <location>
        <begin position="28"/>
        <end position="292"/>
    </location>
</feature>
<dbReference type="InterPro" id="IPR047676">
    <property type="entry name" value="FxLYD_dom"/>
</dbReference>
<sequence>MKKFFKKLTGILFCLCLAGMSAFPALAEAKASAAESAILTYQPDKISWEGETVTVTGRFVNQSSDKDITQINSAIFHVFDANDKKITETTLNASSLGEVKLAPGEQWNYTVVRTVSGFNPDNFSLASGFKIGCSTDITIGSHGKNCSFCGSRGTLSFATEDTMSQEEWDSMVSRLKQAFADDGTASGGTASGSGNDYYVPYVPTYDSFSTQPITCTACSGAGTIPCDSCNGMGYKMVRERRTCLVLHHPGCSKACGGACHEEDYYMSKKKCLICDGDGRTTCFSCGAKGRLN</sequence>
<evidence type="ECO:0000313" key="3">
    <source>
        <dbReference type="Proteomes" id="UP000886780"/>
    </source>
</evidence>
<dbReference type="NCBIfam" id="NF038353">
    <property type="entry name" value="FxLYD_dom"/>
    <property type="match status" value="1"/>
</dbReference>
<evidence type="ECO:0000256" key="1">
    <source>
        <dbReference type="SAM" id="SignalP"/>
    </source>
</evidence>